<sequence length="277" mass="30766">MYSYDETSRTLEAAYRLHYHEAGEGPALILLHGSGPGVTGWTNFGANLPVFAEHFRTIILDMPGFGGSASPEYDEQYPQAAADAVGMFMEGIGLDSAHLLGNSMGGNVASHVALKYPDRVQRMVMMGPGGLAVNIFGPSPNEGTKRLIEFMGDPSREGMIAWVRTMVSDQTLVTDELIDLRMENAMKPGVMDSTGAIFGTFFKFPDPNPLWSRAHEIHHPTLITWGRDDRMLPFEGALFPFRQMPNADLHVFSNCGHWAQIERKDDFERVVIDYLLK</sequence>
<dbReference type="SUPFAM" id="SSF53474">
    <property type="entry name" value="alpha/beta-Hydrolases"/>
    <property type="match status" value="1"/>
</dbReference>
<dbReference type="PANTHER" id="PTHR46438">
    <property type="entry name" value="ALPHA/BETA-HYDROLASES SUPERFAMILY PROTEIN"/>
    <property type="match status" value="1"/>
</dbReference>
<accession>A0A381PNR4</accession>
<dbReference type="EMBL" id="UINC01001020">
    <property type="protein sequence ID" value="SUZ67757.1"/>
    <property type="molecule type" value="Genomic_DNA"/>
</dbReference>
<dbReference type="PRINTS" id="PR00412">
    <property type="entry name" value="EPOXHYDRLASE"/>
</dbReference>
<dbReference type="Gene3D" id="3.40.50.1820">
    <property type="entry name" value="alpha/beta hydrolase"/>
    <property type="match status" value="1"/>
</dbReference>
<dbReference type="InterPro" id="IPR000073">
    <property type="entry name" value="AB_hydrolase_1"/>
</dbReference>
<dbReference type="PANTHER" id="PTHR46438:SF11">
    <property type="entry name" value="LIPASE-RELATED"/>
    <property type="match status" value="1"/>
</dbReference>
<dbReference type="InterPro" id="IPR029058">
    <property type="entry name" value="AB_hydrolase_fold"/>
</dbReference>
<feature type="domain" description="AB hydrolase-1" evidence="1">
    <location>
        <begin position="26"/>
        <end position="136"/>
    </location>
</feature>
<reference evidence="2" key="1">
    <citation type="submission" date="2018-05" db="EMBL/GenBank/DDBJ databases">
        <authorList>
            <person name="Lanie J.A."/>
            <person name="Ng W.-L."/>
            <person name="Kazmierczak K.M."/>
            <person name="Andrzejewski T.M."/>
            <person name="Davidsen T.M."/>
            <person name="Wayne K.J."/>
            <person name="Tettelin H."/>
            <person name="Glass J.I."/>
            <person name="Rusch D."/>
            <person name="Podicherti R."/>
            <person name="Tsui H.-C.T."/>
            <person name="Winkler M.E."/>
        </authorList>
    </citation>
    <scope>NUCLEOTIDE SEQUENCE</scope>
</reference>
<dbReference type="PRINTS" id="PR00111">
    <property type="entry name" value="ABHYDROLASE"/>
</dbReference>
<dbReference type="InterPro" id="IPR000639">
    <property type="entry name" value="Epox_hydrolase-like"/>
</dbReference>
<dbReference type="AlphaFoldDB" id="A0A381PNR4"/>
<evidence type="ECO:0000259" key="1">
    <source>
        <dbReference type="Pfam" id="PF00561"/>
    </source>
</evidence>
<evidence type="ECO:0000313" key="2">
    <source>
        <dbReference type="EMBL" id="SUZ67757.1"/>
    </source>
</evidence>
<dbReference type="Pfam" id="PF00561">
    <property type="entry name" value="Abhydrolase_1"/>
    <property type="match status" value="1"/>
</dbReference>
<dbReference type="GO" id="GO:0003824">
    <property type="term" value="F:catalytic activity"/>
    <property type="evidence" value="ECO:0007669"/>
    <property type="project" value="InterPro"/>
</dbReference>
<protein>
    <recommendedName>
        <fullName evidence="1">AB hydrolase-1 domain-containing protein</fullName>
    </recommendedName>
</protein>
<proteinExistence type="predicted"/>
<organism evidence="2">
    <name type="scientific">marine metagenome</name>
    <dbReference type="NCBI Taxonomy" id="408172"/>
    <lineage>
        <taxon>unclassified sequences</taxon>
        <taxon>metagenomes</taxon>
        <taxon>ecological metagenomes</taxon>
    </lineage>
</organism>
<gene>
    <name evidence="2" type="ORF">METZ01_LOCUS20611</name>
</gene>
<name>A0A381PNR4_9ZZZZ</name>